<dbReference type="AlphaFoldDB" id="A0A7X5LLS9"/>
<dbReference type="InterPro" id="IPR006342">
    <property type="entry name" value="FkbM_mtfrase"/>
</dbReference>
<dbReference type="InterPro" id="IPR029063">
    <property type="entry name" value="SAM-dependent_MTases_sf"/>
</dbReference>
<evidence type="ECO:0000259" key="1">
    <source>
        <dbReference type="Pfam" id="PF05050"/>
    </source>
</evidence>
<proteinExistence type="predicted"/>
<dbReference type="SUPFAM" id="SSF53335">
    <property type="entry name" value="S-adenosyl-L-methionine-dependent methyltransferases"/>
    <property type="match status" value="1"/>
</dbReference>
<name>A0A7X5LLS9_9ALTE</name>
<dbReference type="Gene3D" id="3.40.50.150">
    <property type="entry name" value="Vaccinia Virus protein VP39"/>
    <property type="match status" value="1"/>
</dbReference>
<sequence>MTKFLPFDIEIINNNHSNKESDHIKFLWLTASWESLVECEYESISAQDQYGWFAVLFAAAYHEMGDSAESSKLMQIAKSKNLNADIINRVIFSNLLNTVARAHALKGDGKKARLYFEEALAFVVGSALAKSLVEIRYTSELSSLGLVKDACDKLTTDVAGIDLSARPSVIDAKLNSIKTELELVNHNITLMHQKNQLYTKTSESDNEASFLERLSALSPSQLGQDLWVLEWFSYKRNGFFVEFGATDGVLLSNTFLLEKEFGWAGLLAEPNPKFFEKLQTNRKQVCSNECISSKTGDTVDFVLADEFGGIQDFAAKGMHKEKVKDYENQGKIIKKETVSLNDFLLKHNAPKNIDYLSIDTEGSEYSILHSFPFDKWNIALITVEHNFEAQRGLIFELLSKIGYERIEKQWDDWYYLPLAKQKFW</sequence>
<feature type="domain" description="Methyltransferase FkbM" evidence="1">
    <location>
        <begin position="243"/>
        <end position="392"/>
    </location>
</feature>
<keyword evidence="3" id="KW-1185">Reference proteome</keyword>
<evidence type="ECO:0000313" key="2">
    <source>
        <dbReference type="EMBL" id="NDV91708.1"/>
    </source>
</evidence>
<dbReference type="PANTHER" id="PTHR34009">
    <property type="entry name" value="PROTEIN STAR"/>
    <property type="match status" value="1"/>
</dbReference>
<gene>
    <name evidence="2" type="ORF">GTH32_10985</name>
</gene>
<organism evidence="2 3">
    <name type="scientific">Alteromonas profundi</name>
    <dbReference type="NCBI Taxonomy" id="2696062"/>
    <lineage>
        <taxon>Bacteria</taxon>
        <taxon>Pseudomonadati</taxon>
        <taxon>Pseudomonadota</taxon>
        <taxon>Gammaproteobacteria</taxon>
        <taxon>Alteromonadales</taxon>
        <taxon>Alteromonadaceae</taxon>
        <taxon>Alteromonas/Salinimonas group</taxon>
        <taxon>Alteromonas</taxon>
    </lineage>
</organism>
<dbReference type="GO" id="GO:0005886">
    <property type="term" value="C:plasma membrane"/>
    <property type="evidence" value="ECO:0007669"/>
    <property type="project" value="TreeGrafter"/>
</dbReference>
<dbReference type="RefSeq" id="WP_163085697.1">
    <property type="nucleotide sequence ID" value="NZ_JAAAWN010000013.1"/>
</dbReference>
<comment type="caution">
    <text evidence="2">The sequence shown here is derived from an EMBL/GenBank/DDBJ whole genome shotgun (WGS) entry which is preliminary data.</text>
</comment>
<accession>A0A7X5LLS9</accession>
<protein>
    <recommendedName>
        <fullName evidence="1">Methyltransferase FkbM domain-containing protein</fullName>
    </recommendedName>
</protein>
<dbReference type="Proteomes" id="UP000470213">
    <property type="component" value="Unassembled WGS sequence"/>
</dbReference>
<reference evidence="2 3" key="1">
    <citation type="submission" date="2020-01" db="EMBL/GenBank/DDBJ databases">
        <authorList>
            <person name="Chen J."/>
            <person name="Zhu S."/>
            <person name="Yang J."/>
        </authorList>
    </citation>
    <scope>NUCLEOTIDE SEQUENCE [LARGE SCALE GENOMIC DNA]</scope>
    <source>
        <strain evidence="2 3">345S023</strain>
    </source>
</reference>
<dbReference type="PANTHER" id="PTHR34009:SF2">
    <property type="entry name" value="PROTEIN STAR"/>
    <property type="match status" value="1"/>
</dbReference>
<dbReference type="GO" id="GO:0005737">
    <property type="term" value="C:cytoplasm"/>
    <property type="evidence" value="ECO:0007669"/>
    <property type="project" value="GOC"/>
</dbReference>
<dbReference type="InterPro" id="IPR053202">
    <property type="entry name" value="EGF_Rcpt_Signaling_Reg"/>
</dbReference>
<dbReference type="GO" id="GO:0006888">
    <property type="term" value="P:endoplasmic reticulum to Golgi vesicle-mediated transport"/>
    <property type="evidence" value="ECO:0007669"/>
    <property type="project" value="TreeGrafter"/>
</dbReference>
<evidence type="ECO:0000313" key="3">
    <source>
        <dbReference type="Proteomes" id="UP000470213"/>
    </source>
</evidence>
<dbReference type="Pfam" id="PF05050">
    <property type="entry name" value="Methyltransf_21"/>
    <property type="match status" value="1"/>
</dbReference>
<dbReference type="EMBL" id="JAAAWN010000013">
    <property type="protein sequence ID" value="NDV91708.1"/>
    <property type="molecule type" value="Genomic_DNA"/>
</dbReference>
<dbReference type="GO" id="GO:0016197">
    <property type="term" value="P:endosomal transport"/>
    <property type="evidence" value="ECO:0007669"/>
    <property type="project" value="TreeGrafter"/>
</dbReference>